<keyword evidence="1" id="KW-0472">Membrane</keyword>
<organism evidence="2 3">
    <name type="scientific">Macrostomum lignano</name>
    <dbReference type="NCBI Taxonomy" id="282301"/>
    <lineage>
        <taxon>Eukaryota</taxon>
        <taxon>Metazoa</taxon>
        <taxon>Spiralia</taxon>
        <taxon>Lophotrochozoa</taxon>
        <taxon>Platyhelminthes</taxon>
        <taxon>Rhabditophora</taxon>
        <taxon>Macrostomorpha</taxon>
        <taxon>Macrostomida</taxon>
        <taxon>Macrostomidae</taxon>
        <taxon>Macrostomum</taxon>
    </lineage>
</organism>
<evidence type="ECO:0000256" key="1">
    <source>
        <dbReference type="SAM" id="Phobius"/>
    </source>
</evidence>
<keyword evidence="1" id="KW-1133">Transmembrane helix</keyword>
<reference evidence="3" key="1">
    <citation type="submission" date="2016-11" db="UniProtKB">
        <authorList>
            <consortium name="WormBaseParasite"/>
        </authorList>
    </citation>
    <scope>IDENTIFICATION</scope>
</reference>
<keyword evidence="2" id="KW-1185">Reference proteome</keyword>
<dbReference type="AlphaFoldDB" id="A0A1I8IHL9"/>
<dbReference type="Proteomes" id="UP000095280">
    <property type="component" value="Unplaced"/>
</dbReference>
<protein>
    <submittedName>
        <fullName evidence="3">Transmembrane protein</fullName>
    </submittedName>
</protein>
<feature type="transmembrane region" description="Helical" evidence="1">
    <location>
        <begin position="90"/>
        <end position="115"/>
    </location>
</feature>
<accession>A0A1I8IHL9</accession>
<keyword evidence="1" id="KW-0812">Transmembrane</keyword>
<name>A0A1I8IHL9_9PLAT</name>
<proteinExistence type="predicted"/>
<dbReference type="WBParaSite" id="maker-uti_cns_0012492-snap-gene-0.3-mRNA-1">
    <property type="protein sequence ID" value="maker-uti_cns_0012492-snap-gene-0.3-mRNA-1"/>
    <property type="gene ID" value="maker-uti_cns_0012492-snap-gene-0.3"/>
</dbReference>
<evidence type="ECO:0000313" key="3">
    <source>
        <dbReference type="WBParaSite" id="maker-uti_cns_0012492-snap-gene-0.3-mRNA-1"/>
    </source>
</evidence>
<evidence type="ECO:0000313" key="2">
    <source>
        <dbReference type="Proteomes" id="UP000095280"/>
    </source>
</evidence>
<sequence>MQDLLSYQPADCEYWWSVHQPTNHKQPPQISSPAMYISPRIINDHPQISSPAMCTSVHKHKQPSLIPIQNARFYANEFLLPFLFIGCKTFFALMLYVTSLLYCSIFAMGPLYTFLISSIG</sequence>